<evidence type="ECO:0000256" key="3">
    <source>
        <dbReference type="ARBA" id="ARBA00022670"/>
    </source>
</evidence>
<gene>
    <name evidence="9" type="ORF">LTR05_004955</name>
</gene>
<dbReference type="SUPFAM" id="SSF53474">
    <property type="entry name" value="alpha/beta-Hydrolases"/>
    <property type="match status" value="1"/>
</dbReference>
<reference evidence="9 10" key="1">
    <citation type="submission" date="2023-08" db="EMBL/GenBank/DDBJ databases">
        <title>Black Yeasts Isolated from many extreme environments.</title>
        <authorList>
            <person name="Coleine C."/>
            <person name="Stajich J.E."/>
            <person name="Selbmann L."/>
        </authorList>
    </citation>
    <scope>NUCLEOTIDE SEQUENCE [LARGE SCALE GENOMIC DNA]</scope>
    <source>
        <strain evidence="9 10">CCFEE 5910</strain>
    </source>
</reference>
<evidence type="ECO:0000256" key="4">
    <source>
        <dbReference type="ARBA" id="ARBA00022729"/>
    </source>
</evidence>
<feature type="chain" id="PRO_5042830261" description="Carboxypeptidase" evidence="8">
    <location>
        <begin position="28"/>
        <end position="732"/>
    </location>
</feature>
<dbReference type="GO" id="GO:0000324">
    <property type="term" value="C:fungal-type vacuole"/>
    <property type="evidence" value="ECO:0007669"/>
    <property type="project" value="TreeGrafter"/>
</dbReference>
<name>A0AAN7YGF8_9EURO</name>
<evidence type="ECO:0000256" key="6">
    <source>
        <dbReference type="ARBA" id="ARBA00023180"/>
    </source>
</evidence>
<dbReference type="Pfam" id="PF00450">
    <property type="entry name" value="Peptidase_S10"/>
    <property type="match status" value="1"/>
</dbReference>
<feature type="region of interest" description="Disordered" evidence="7">
    <location>
        <begin position="647"/>
        <end position="679"/>
    </location>
</feature>
<protein>
    <recommendedName>
        <fullName evidence="11">Carboxypeptidase</fullName>
    </recommendedName>
</protein>
<dbReference type="Proteomes" id="UP001309876">
    <property type="component" value="Unassembled WGS sequence"/>
</dbReference>
<keyword evidence="3" id="KW-0645">Protease</keyword>
<evidence type="ECO:0000256" key="5">
    <source>
        <dbReference type="ARBA" id="ARBA00022801"/>
    </source>
</evidence>
<accession>A0AAN7YGF8</accession>
<keyword evidence="5" id="KW-0378">Hydrolase</keyword>
<dbReference type="PANTHER" id="PTHR11802:SF189">
    <property type="entry name" value="CARBOXYPEPTIDASE"/>
    <property type="match status" value="1"/>
</dbReference>
<evidence type="ECO:0000256" key="7">
    <source>
        <dbReference type="SAM" id="MobiDB-lite"/>
    </source>
</evidence>
<evidence type="ECO:0000313" key="10">
    <source>
        <dbReference type="Proteomes" id="UP001309876"/>
    </source>
</evidence>
<comment type="caution">
    <text evidence="9">The sequence shown here is derived from an EMBL/GenBank/DDBJ whole genome shotgun (WGS) entry which is preliminary data.</text>
</comment>
<evidence type="ECO:0000256" key="1">
    <source>
        <dbReference type="ARBA" id="ARBA00009431"/>
    </source>
</evidence>
<keyword evidence="6" id="KW-0325">Glycoprotein</keyword>
<evidence type="ECO:0008006" key="11">
    <source>
        <dbReference type="Google" id="ProtNLM"/>
    </source>
</evidence>
<keyword evidence="4 8" id="KW-0732">Signal</keyword>
<keyword evidence="2" id="KW-0121">Carboxypeptidase</keyword>
<dbReference type="InterPro" id="IPR029058">
    <property type="entry name" value="AB_hydrolase_fold"/>
</dbReference>
<dbReference type="PROSITE" id="PS00560">
    <property type="entry name" value="CARBOXYPEPT_SER_HIS"/>
    <property type="match status" value="1"/>
</dbReference>
<dbReference type="PANTHER" id="PTHR11802">
    <property type="entry name" value="SERINE PROTEASE FAMILY S10 SERINE CARBOXYPEPTIDASE"/>
    <property type="match status" value="1"/>
</dbReference>
<dbReference type="InterPro" id="IPR033124">
    <property type="entry name" value="Ser_caboxypep_his_AS"/>
</dbReference>
<feature type="signal peptide" evidence="8">
    <location>
        <begin position="1"/>
        <end position="27"/>
    </location>
</feature>
<dbReference type="Gene3D" id="3.40.50.1820">
    <property type="entry name" value="alpha/beta hydrolase"/>
    <property type="match status" value="1"/>
</dbReference>
<dbReference type="InterPro" id="IPR001563">
    <property type="entry name" value="Peptidase_S10"/>
</dbReference>
<comment type="similarity">
    <text evidence="1">Belongs to the peptidase S10 family.</text>
</comment>
<evidence type="ECO:0000313" key="9">
    <source>
        <dbReference type="EMBL" id="KAK5085667.1"/>
    </source>
</evidence>
<dbReference type="AlphaFoldDB" id="A0AAN7YGF8"/>
<dbReference type="PRINTS" id="PR00724">
    <property type="entry name" value="CRBOXYPTASEC"/>
</dbReference>
<dbReference type="EMBL" id="JAVRRJ010000004">
    <property type="protein sequence ID" value="KAK5085667.1"/>
    <property type="molecule type" value="Genomic_DNA"/>
</dbReference>
<evidence type="ECO:0000256" key="2">
    <source>
        <dbReference type="ARBA" id="ARBA00022645"/>
    </source>
</evidence>
<organism evidence="9 10">
    <name type="scientific">Lithohypha guttulata</name>
    <dbReference type="NCBI Taxonomy" id="1690604"/>
    <lineage>
        <taxon>Eukaryota</taxon>
        <taxon>Fungi</taxon>
        <taxon>Dikarya</taxon>
        <taxon>Ascomycota</taxon>
        <taxon>Pezizomycotina</taxon>
        <taxon>Eurotiomycetes</taxon>
        <taxon>Chaetothyriomycetidae</taxon>
        <taxon>Chaetothyriales</taxon>
        <taxon>Trichomeriaceae</taxon>
        <taxon>Lithohypha</taxon>
    </lineage>
</organism>
<sequence length="732" mass="78447">MPERASFIRLLHVVLLVVCTWFEFVHAQFPRYSDNGLTTIRSPLNSNITISFKSPPYGTCTTVFETQKQYTGYVHLPPNVLSPSQGNYPINTFFWFIEARQLPETAPLTIFINGGPGSSSMVGLFQELGPCSVIELDNQTLGTLAREWGWDRSSNIIFIDQPVQVGFSYDILTNKSLNLLDETLTMPPVDVPITQPLYTFLNGTFGSNDGLATSNTSTIAAQSIWHFLQGFLAAFPQYNPATRPDRNTEGPVGINLFTESYGGKFGPAMASFFSAQNKLREVDPVFQNSTLEVKLVSLGIISGWVDLIVQAPFFPRFAYSNTYGVQAISQVQQLNALSAWSGVGGCQQLTQSCRSQQRAYDPTDGGSVNLVNDACSEAQAYCQNNVVAPYTTSGKSLYDVSQNFLDPFPNSLYLEYLNQADVQHAIGVPVNYTQDSLAVSGAFLETGDYARDGIIQDIVDLLHAGVRVALIYGDRDYACNWLGGEAASYAIAAAAGSSYTAWATAGYAPIVTNNSYIGGVVREYGNLSFSRIYDAGHLVPAYQPETAFTVFSRVIAGTGISLGLPIDLSTFATTGDANATHTNLAPTAAAPICFLRAINSTCNRDQKNMVANRAGVVINGVLYSQSASWQAPEPSVSSAAGRATAPPSSYIASAPPPARSTTSSSGSKSASATSHTQTTSLPTGVFTATGIPTSTVSNIAASSLLAVHWVASSLPSAVIFLSIFGKYIHILA</sequence>
<evidence type="ECO:0000256" key="8">
    <source>
        <dbReference type="SAM" id="SignalP"/>
    </source>
</evidence>
<dbReference type="GO" id="GO:0006508">
    <property type="term" value="P:proteolysis"/>
    <property type="evidence" value="ECO:0007669"/>
    <property type="project" value="UniProtKB-KW"/>
</dbReference>
<dbReference type="GO" id="GO:0004185">
    <property type="term" value="F:serine-type carboxypeptidase activity"/>
    <property type="evidence" value="ECO:0007669"/>
    <property type="project" value="InterPro"/>
</dbReference>
<keyword evidence="10" id="KW-1185">Reference proteome</keyword>
<proteinExistence type="inferred from homology"/>